<dbReference type="InterPro" id="IPR037006">
    <property type="entry name" value="CheA-like_homodim_sf"/>
</dbReference>
<dbReference type="SUPFAM" id="SSF47384">
    <property type="entry name" value="Homodimeric domain of signal transducing histidine kinase"/>
    <property type="match status" value="1"/>
</dbReference>
<dbReference type="Proteomes" id="UP000094501">
    <property type="component" value="Unassembled WGS sequence"/>
</dbReference>
<protein>
    <recommendedName>
        <fullName evidence="2">Histidine kinase CheA-like homodimeric domain-containing protein</fullName>
    </recommendedName>
</protein>
<feature type="domain" description="Histidine kinase CheA-like homodimeric" evidence="2">
    <location>
        <begin position="1"/>
        <end position="47"/>
    </location>
</feature>
<name>A0A1E3W6E0_9HYPH</name>
<dbReference type="Gene3D" id="1.10.287.560">
    <property type="entry name" value="Histidine kinase CheA-like, homodimeric domain"/>
    <property type="match status" value="1"/>
</dbReference>
<dbReference type="InterPro" id="IPR051315">
    <property type="entry name" value="Bact_Chemotaxis_CheA"/>
</dbReference>
<dbReference type="Gene3D" id="3.30.565.10">
    <property type="entry name" value="Histidine kinase-like ATPase, C-terminal domain"/>
    <property type="match status" value="1"/>
</dbReference>
<dbReference type="STRING" id="1774968.AUC68_00485"/>
<dbReference type="PANTHER" id="PTHR43395">
    <property type="entry name" value="SENSOR HISTIDINE KINASE CHEA"/>
    <property type="match status" value="1"/>
</dbReference>
<evidence type="ECO:0000259" key="2">
    <source>
        <dbReference type="SMART" id="SM01231"/>
    </source>
</evidence>
<accession>A0A1E3W6E0</accession>
<dbReference type="GO" id="GO:0005737">
    <property type="term" value="C:cytoplasm"/>
    <property type="evidence" value="ECO:0007669"/>
    <property type="project" value="InterPro"/>
</dbReference>
<dbReference type="InterPro" id="IPR036890">
    <property type="entry name" value="HATPase_C_sf"/>
</dbReference>
<evidence type="ECO:0000256" key="1">
    <source>
        <dbReference type="SAM" id="MobiDB-lite"/>
    </source>
</evidence>
<dbReference type="InterPro" id="IPR036097">
    <property type="entry name" value="HisK_dim/P_sf"/>
</dbReference>
<dbReference type="GO" id="GO:0000155">
    <property type="term" value="F:phosphorelay sensor kinase activity"/>
    <property type="evidence" value="ECO:0007669"/>
    <property type="project" value="InterPro"/>
</dbReference>
<dbReference type="EMBL" id="LPWG01000001">
    <property type="protein sequence ID" value="ODS01373.1"/>
    <property type="molecule type" value="Genomic_DNA"/>
</dbReference>
<dbReference type="Pfam" id="PF02895">
    <property type="entry name" value="H-kinase_dim"/>
    <property type="match status" value="1"/>
</dbReference>
<dbReference type="SMART" id="SM01231">
    <property type="entry name" value="H-kinase_dim"/>
    <property type="match status" value="1"/>
</dbReference>
<comment type="caution">
    <text evidence="3">The sequence shown here is derived from an EMBL/GenBank/DDBJ whole genome shotgun (WGS) entry which is preliminary data.</text>
</comment>
<keyword evidence="4" id="KW-1185">Reference proteome</keyword>
<evidence type="ECO:0000313" key="3">
    <source>
        <dbReference type="EMBL" id="ODS01373.1"/>
    </source>
</evidence>
<dbReference type="InterPro" id="IPR004105">
    <property type="entry name" value="CheA-like_dim"/>
</dbReference>
<sequence>MTTVSELVLARNQLLDIATRSDVPAFSAPLQRLSSVTVELQDAVMKARLQPIANAWQKLPVLVRTLAADLGKSIEIRMSGGDKELDRQVLEAIKDPLTHMVRNAADHGLEDRAGAPRPASRQPAGSASGHRSRGAVSSSKYPTTARVSTFRPCGARRLPRVWLRPWSSML</sequence>
<dbReference type="GO" id="GO:0006935">
    <property type="term" value="P:chemotaxis"/>
    <property type="evidence" value="ECO:0007669"/>
    <property type="project" value="InterPro"/>
</dbReference>
<reference evidence="3 4" key="1">
    <citation type="journal article" date="2016" name="Environ. Microbiol.">
        <title>New Methyloceanibacter diversity from North Sea sediments includes methanotroph containing solely the soluble methane monooxygenase.</title>
        <authorList>
            <person name="Vekeman B."/>
            <person name="Kerckhof F.M."/>
            <person name="Cremers G."/>
            <person name="de Vos P."/>
            <person name="Vandamme P."/>
            <person name="Boon N."/>
            <person name="Op den Camp H.J."/>
            <person name="Heylen K."/>
        </authorList>
    </citation>
    <scope>NUCLEOTIDE SEQUENCE [LARGE SCALE GENOMIC DNA]</scope>
    <source>
        <strain evidence="3 4">R-67174</strain>
    </source>
</reference>
<proteinExistence type="predicted"/>
<organism evidence="3 4">
    <name type="scientific">Methyloceanibacter methanicus</name>
    <dbReference type="NCBI Taxonomy" id="1774968"/>
    <lineage>
        <taxon>Bacteria</taxon>
        <taxon>Pseudomonadati</taxon>
        <taxon>Pseudomonadota</taxon>
        <taxon>Alphaproteobacteria</taxon>
        <taxon>Hyphomicrobiales</taxon>
        <taxon>Hyphomicrobiaceae</taxon>
        <taxon>Methyloceanibacter</taxon>
    </lineage>
</organism>
<dbReference type="RefSeq" id="WP_204376936.1">
    <property type="nucleotide sequence ID" value="NZ_LPWG01000001.1"/>
</dbReference>
<gene>
    <name evidence="3" type="ORF">AUC68_00485</name>
</gene>
<dbReference type="PANTHER" id="PTHR43395:SF1">
    <property type="entry name" value="CHEMOTAXIS PROTEIN CHEA"/>
    <property type="match status" value="1"/>
</dbReference>
<evidence type="ECO:0000313" key="4">
    <source>
        <dbReference type="Proteomes" id="UP000094501"/>
    </source>
</evidence>
<dbReference type="AlphaFoldDB" id="A0A1E3W6E0"/>
<feature type="region of interest" description="Disordered" evidence="1">
    <location>
        <begin position="109"/>
        <end position="143"/>
    </location>
</feature>